<dbReference type="Pfam" id="PF00577">
    <property type="entry name" value="Usher"/>
    <property type="match status" value="1"/>
</dbReference>
<name>A0ABX7K417_9PSED</name>
<feature type="region of interest" description="Disordered" evidence="1">
    <location>
        <begin position="71"/>
        <end position="94"/>
    </location>
</feature>
<sequence length="94" mass="10749">MQGRTERSTGQATQRAFTWNRYYAYRAIAPLRSRPTVGEDYLSSSLFDSFSYAGVNRLRRQYAAAQPAWLCPGSHRGREQQRTGHRQPARPSAL</sequence>
<protein>
    <submittedName>
        <fullName evidence="2">Fimbria/pilus outer membrane usher protein</fullName>
    </submittedName>
</protein>
<dbReference type="EMBL" id="CP070506">
    <property type="protein sequence ID" value="QSB42395.1"/>
    <property type="molecule type" value="Genomic_DNA"/>
</dbReference>
<evidence type="ECO:0000313" key="2">
    <source>
        <dbReference type="EMBL" id="QSB42395.1"/>
    </source>
</evidence>
<gene>
    <name evidence="2" type="ORF">JTY93_23430</name>
</gene>
<accession>A0ABX7K417</accession>
<dbReference type="Proteomes" id="UP000663249">
    <property type="component" value="Chromosome"/>
</dbReference>
<organism evidence="2 3">
    <name type="scientific">Pseudomonas hygromyciniae</name>
    <dbReference type="NCBI Taxonomy" id="2812000"/>
    <lineage>
        <taxon>Bacteria</taxon>
        <taxon>Pseudomonadati</taxon>
        <taxon>Pseudomonadota</taxon>
        <taxon>Gammaproteobacteria</taxon>
        <taxon>Pseudomonadales</taxon>
        <taxon>Pseudomonadaceae</taxon>
        <taxon>Pseudomonas</taxon>
    </lineage>
</organism>
<reference evidence="2 3" key="1">
    <citation type="submission" date="2021-02" db="EMBL/GenBank/DDBJ databases">
        <title>Genomic and phenotypic characterization of Pseudomonas hygromyciniae, a novel bacterial species discovered from a commercially purchased antibiotic vial.</title>
        <authorList>
            <person name="Turner T.L."/>
            <person name="Mitra S.D."/>
            <person name="Kochan T.J."/>
            <person name="Pincus N.B."/>
            <person name="Lebrun-Corbin M."/>
            <person name="Cheung B."/>
            <person name="Gatesy S.W."/>
            <person name="Afzal T."/>
            <person name="Ozer E.A."/>
            <person name="Hauser A.R."/>
        </authorList>
    </citation>
    <scope>NUCLEOTIDE SEQUENCE [LARGE SCALE GENOMIC DNA]</scope>
    <source>
        <strain evidence="2 3">SDM007</strain>
    </source>
</reference>
<evidence type="ECO:0000313" key="3">
    <source>
        <dbReference type="Proteomes" id="UP000663249"/>
    </source>
</evidence>
<dbReference type="InterPro" id="IPR000015">
    <property type="entry name" value="Fimb_usher"/>
</dbReference>
<evidence type="ECO:0000256" key="1">
    <source>
        <dbReference type="SAM" id="MobiDB-lite"/>
    </source>
</evidence>
<keyword evidence="3" id="KW-1185">Reference proteome</keyword>
<proteinExistence type="predicted"/>